<accession>A0A5C1E824</accession>
<keyword evidence="9" id="KW-1185">Reference proteome</keyword>
<comment type="function">
    <text evidence="4 5">Required for flagellar hook formation. May act as a scaffolding protein.</text>
</comment>
<evidence type="ECO:0000313" key="9">
    <source>
        <dbReference type="Proteomes" id="UP000323671"/>
    </source>
</evidence>
<evidence type="ECO:0000256" key="1">
    <source>
        <dbReference type="ARBA" id="ARBA00010577"/>
    </source>
</evidence>
<dbReference type="InterPro" id="IPR025965">
    <property type="entry name" value="FlgD/Vpr_Ig-like"/>
</dbReference>
<dbReference type="AlphaFoldDB" id="A0A5C1E824"/>
<dbReference type="GO" id="GO:0044781">
    <property type="term" value="P:bacterial-type flagellum organization"/>
    <property type="evidence" value="ECO:0007669"/>
    <property type="project" value="UniProtKB-UniRule"/>
</dbReference>
<organism evidence="8 9">
    <name type="scientific">Oryzomicrobium terrae</name>
    <dbReference type="NCBI Taxonomy" id="1735038"/>
    <lineage>
        <taxon>Bacteria</taxon>
        <taxon>Pseudomonadati</taxon>
        <taxon>Pseudomonadota</taxon>
        <taxon>Betaproteobacteria</taxon>
        <taxon>Rhodocyclales</taxon>
        <taxon>Rhodocyclaceae</taxon>
        <taxon>Oryzomicrobium</taxon>
    </lineage>
</organism>
<evidence type="ECO:0000256" key="5">
    <source>
        <dbReference type="RuleBase" id="RU362076"/>
    </source>
</evidence>
<dbReference type="RefSeq" id="WP_149424987.1">
    <property type="nucleotide sequence ID" value="NZ_CP022579.1"/>
</dbReference>
<dbReference type="KEGG" id="otr:OTERR_08920"/>
<evidence type="ECO:0000256" key="3">
    <source>
        <dbReference type="ARBA" id="ARBA00022795"/>
    </source>
</evidence>
<feature type="domain" description="FlgD Tudor-like" evidence="7">
    <location>
        <begin position="90"/>
        <end position="222"/>
    </location>
</feature>
<dbReference type="Pfam" id="PF13861">
    <property type="entry name" value="FLgD_tudor"/>
    <property type="match status" value="1"/>
</dbReference>
<evidence type="ECO:0000256" key="4">
    <source>
        <dbReference type="ARBA" id="ARBA00024746"/>
    </source>
</evidence>
<dbReference type="Gene3D" id="2.30.30.910">
    <property type="match status" value="1"/>
</dbReference>
<keyword evidence="3 5" id="KW-1005">Bacterial flagellum biogenesis</keyword>
<feature type="domain" description="FlgD/Vpr Ig-like" evidence="6">
    <location>
        <begin position="112"/>
        <end position="182"/>
    </location>
</feature>
<dbReference type="Pfam" id="PF13860">
    <property type="entry name" value="FlgD_ig"/>
    <property type="match status" value="1"/>
</dbReference>
<comment type="similarity">
    <text evidence="1 5">Belongs to the FlgD family.</text>
</comment>
<evidence type="ECO:0000259" key="7">
    <source>
        <dbReference type="Pfam" id="PF13861"/>
    </source>
</evidence>
<dbReference type="Gene3D" id="2.60.40.4070">
    <property type="match status" value="1"/>
</dbReference>
<dbReference type="InterPro" id="IPR005648">
    <property type="entry name" value="FlgD"/>
</dbReference>
<dbReference type="Proteomes" id="UP000323671">
    <property type="component" value="Chromosome"/>
</dbReference>
<dbReference type="Pfam" id="PF03963">
    <property type="entry name" value="FlgD"/>
    <property type="match status" value="1"/>
</dbReference>
<evidence type="ECO:0000256" key="2">
    <source>
        <dbReference type="ARBA" id="ARBA00016013"/>
    </source>
</evidence>
<name>A0A5C1E824_9RHOO</name>
<dbReference type="EMBL" id="CP022579">
    <property type="protein sequence ID" value="QEL64368.1"/>
    <property type="molecule type" value="Genomic_DNA"/>
</dbReference>
<evidence type="ECO:0000259" key="6">
    <source>
        <dbReference type="Pfam" id="PF13860"/>
    </source>
</evidence>
<dbReference type="InterPro" id="IPR025963">
    <property type="entry name" value="FLgD_Tudor"/>
</dbReference>
<reference evidence="8 9" key="1">
    <citation type="submission" date="2017-07" db="EMBL/GenBank/DDBJ databases">
        <title>Complete genome sequence of Oryzomicrobium terrae TPP412.</title>
        <authorList>
            <person name="Chiu L.-W."/>
            <person name="Lo K.-J."/>
            <person name="Tsai Y.-M."/>
            <person name="Lin S.-S."/>
            <person name="Kuo C.-H."/>
            <person name="Liu C.-T."/>
        </authorList>
    </citation>
    <scope>NUCLEOTIDE SEQUENCE [LARGE SCALE GENOMIC DNA]</scope>
    <source>
        <strain evidence="8 9">TPP412</strain>
    </source>
</reference>
<proteinExistence type="inferred from homology"/>
<sequence length="225" mass="23465">MATVQNSTSQTDDVLAAYRQSTSSTKKSATEEMQDRFLKLLVTQLQNQDPMNPLDNAQMTQQLAQINTVSGIEKLNTTMTQMMGLYNSAQAMQSASLLGRHVLVPGSDLALGEKGAMGGVELGAAADAVTVSIKNAAGEVVATEQLGANSAGSFAFIWDGKNSDGEALPQGNYTFEVSATQGGNKVTANALGLGTVSALVRGTNGGFQLDLGSGLVNFEDVRQIL</sequence>
<evidence type="ECO:0000313" key="8">
    <source>
        <dbReference type="EMBL" id="QEL64368.1"/>
    </source>
</evidence>
<gene>
    <name evidence="8" type="primary">flgD</name>
    <name evidence="8" type="ORF">OTERR_08920</name>
</gene>
<protein>
    <recommendedName>
        <fullName evidence="2 5">Basal-body rod modification protein FlgD</fullName>
    </recommendedName>
</protein>